<feature type="transmembrane region" description="Helical" evidence="1">
    <location>
        <begin position="9"/>
        <end position="30"/>
    </location>
</feature>
<dbReference type="Proteomes" id="UP000037848">
    <property type="component" value="Unassembled WGS sequence"/>
</dbReference>
<dbReference type="GO" id="GO:0071111">
    <property type="term" value="F:cyclic-guanylate-specific phosphodiesterase activity"/>
    <property type="evidence" value="ECO:0007669"/>
    <property type="project" value="InterPro"/>
</dbReference>
<dbReference type="PROSITE" id="PS50885">
    <property type="entry name" value="HAMP"/>
    <property type="match status" value="1"/>
</dbReference>
<dbReference type="STRING" id="187330.AMS58_00325"/>
<dbReference type="CDD" id="cd01948">
    <property type="entry name" value="EAL"/>
    <property type="match status" value="1"/>
</dbReference>
<dbReference type="PROSITE" id="PS50887">
    <property type="entry name" value="GGDEF"/>
    <property type="match status" value="1"/>
</dbReference>
<dbReference type="InterPro" id="IPR043128">
    <property type="entry name" value="Rev_trsase/Diguanyl_cyclase"/>
</dbReference>
<dbReference type="Gene3D" id="3.20.20.450">
    <property type="entry name" value="EAL domain"/>
    <property type="match status" value="1"/>
</dbReference>
<dbReference type="InterPro" id="IPR029150">
    <property type="entry name" value="dCache_3"/>
</dbReference>
<dbReference type="InterPro" id="IPR035919">
    <property type="entry name" value="EAL_sf"/>
</dbReference>
<sequence length="772" mass="86878">MTNSLKNRIIILCVGLVLLTTMVSLFSFWWSTSEFNEKKVTQDINVAENVYKQYLSAKQSLLLTAAKVLTSDFGFKQAVATRDADTISSVLYNHSQRINADLMLLLDLSGKLISSNTPQQNFSNDLVQLMSELLNNSEQSNFVVLNNELYQVILLPVKAPRTVAYSLVGFKIDESVVLELKNLTGLDVSFIAKGDDLVRSSLLERPVPFIPTEYFHKKTTSRIFGEQLVYRNRDLSLPSLNQHSVNVMLSADLTQSYSEFERLFFTLMFLAAITIVIGIFTSSLLAKNLTMPLSQLASLARQFARGNYSVDAMSKKQSSEISTLIDAFKNMGNDIQEREQQISFAAKHDTLTGFYNRSAMLEVLNEQLNKDREYTLVAIDIRGLRHINDKLGPRIGDDCLKAVAGRIAEFSDEFGGLHARIGGDEFLTVFPSDGSQNFKNDIVGLMAQLQACYTIQKLKINLRFSTGVVQYPAQGLKADDLIRRVLIAVDNGENAHESIHYYQAGEDEEHLERLVMIDELKQAIADDDGQLFMTYQPKLNIASQKIDKVESLIRWQQKDGRWISPELFIDLAEQSGLIVELTEWVIKTVIKQVEQWQKNGIYMQAAINVSAQDIAYPGFHSNLVSTLKNYSVAPALITIELTERDMIENEEKGIQALENLKAIGVKISLDDYGVGQTSLGRLKMLPIDELKLDKCFILKLDESEKDQFIVESTITLGHQLGFSVVAEGVETAGSLELLKSMKCDHVQGYYLSRPLKADVFEQWLKEYNNEHA</sequence>
<feature type="domain" description="GGDEF" evidence="4">
    <location>
        <begin position="372"/>
        <end position="504"/>
    </location>
</feature>
<keyword evidence="1" id="KW-1133">Transmembrane helix</keyword>
<evidence type="ECO:0000259" key="2">
    <source>
        <dbReference type="PROSITE" id="PS50883"/>
    </source>
</evidence>
<dbReference type="SMART" id="SM00267">
    <property type="entry name" value="GGDEF"/>
    <property type="match status" value="1"/>
</dbReference>
<dbReference type="Pfam" id="PF14827">
    <property type="entry name" value="dCache_3"/>
    <property type="match status" value="1"/>
</dbReference>
<dbReference type="PROSITE" id="PS50883">
    <property type="entry name" value="EAL"/>
    <property type="match status" value="1"/>
</dbReference>
<protein>
    <submittedName>
        <fullName evidence="5">Diguanylate phosphodiesterase</fullName>
    </submittedName>
</protein>
<dbReference type="PANTHER" id="PTHR33121:SF71">
    <property type="entry name" value="OXYGEN SENSOR PROTEIN DOSP"/>
    <property type="match status" value="1"/>
</dbReference>
<dbReference type="InterPro" id="IPR001633">
    <property type="entry name" value="EAL_dom"/>
</dbReference>
<name>A0A0N0LUB9_9GAMM</name>
<dbReference type="SUPFAM" id="SSF55073">
    <property type="entry name" value="Nucleotide cyclase"/>
    <property type="match status" value="1"/>
</dbReference>
<feature type="domain" description="HAMP" evidence="3">
    <location>
        <begin position="287"/>
        <end position="340"/>
    </location>
</feature>
<accession>A0A0N0LUB9</accession>
<dbReference type="Pfam" id="PF00990">
    <property type="entry name" value="GGDEF"/>
    <property type="match status" value="1"/>
</dbReference>
<dbReference type="RefSeq" id="WP_054455888.1">
    <property type="nucleotide sequence ID" value="NZ_LHPH01000030.1"/>
</dbReference>
<dbReference type="SMART" id="SM00052">
    <property type="entry name" value="EAL"/>
    <property type="match status" value="1"/>
</dbReference>
<dbReference type="PANTHER" id="PTHR33121">
    <property type="entry name" value="CYCLIC DI-GMP PHOSPHODIESTERASE PDEF"/>
    <property type="match status" value="1"/>
</dbReference>
<dbReference type="PATRIC" id="fig|187330.3.peg.2527"/>
<dbReference type="AlphaFoldDB" id="A0A0N0LUB9"/>
<comment type="caution">
    <text evidence="5">The sequence shown here is derived from an EMBL/GenBank/DDBJ whole genome shotgun (WGS) entry which is preliminary data.</text>
</comment>
<evidence type="ECO:0000259" key="4">
    <source>
        <dbReference type="PROSITE" id="PS50887"/>
    </source>
</evidence>
<reference evidence="5 6" key="1">
    <citation type="submission" date="2015-08" db="EMBL/GenBank/DDBJ databases">
        <title>Draft Genome Sequence of Pseudoalteromonas porphyrae UCD-SED14.</title>
        <authorList>
            <person name="Coil D.A."/>
            <person name="Jospin G."/>
            <person name="Lee R.D."/>
            <person name="Eisen J.A."/>
        </authorList>
    </citation>
    <scope>NUCLEOTIDE SEQUENCE [LARGE SCALE GENOMIC DNA]</scope>
    <source>
        <strain evidence="5 6">UCD-SED14</strain>
    </source>
</reference>
<dbReference type="InterPro" id="IPR029787">
    <property type="entry name" value="Nucleotide_cyclase"/>
</dbReference>
<dbReference type="EMBL" id="LHPH01000030">
    <property type="protein sequence ID" value="KPH56928.1"/>
    <property type="molecule type" value="Genomic_DNA"/>
</dbReference>
<evidence type="ECO:0000259" key="3">
    <source>
        <dbReference type="PROSITE" id="PS50885"/>
    </source>
</evidence>
<dbReference type="Gene3D" id="3.30.70.270">
    <property type="match status" value="1"/>
</dbReference>
<dbReference type="OrthoDB" id="9804951at2"/>
<keyword evidence="1" id="KW-0472">Membrane</keyword>
<dbReference type="InterPro" id="IPR003660">
    <property type="entry name" value="HAMP_dom"/>
</dbReference>
<evidence type="ECO:0000256" key="1">
    <source>
        <dbReference type="SAM" id="Phobius"/>
    </source>
</evidence>
<dbReference type="GO" id="GO:0007165">
    <property type="term" value="P:signal transduction"/>
    <property type="evidence" value="ECO:0007669"/>
    <property type="project" value="InterPro"/>
</dbReference>
<dbReference type="SUPFAM" id="SSF141868">
    <property type="entry name" value="EAL domain-like"/>
    <property type="match status" value="1"/>
</dbReference>
<dbReference type="Pfam" id="PF00563">
    <property type="entry name" value="EAL"/>
    <property type="match status" value="1"/>
</dbReference>
<keyword evidence="6" id="KW-1185">Reference proteome</keyword>
<feature type="transmembrane region" description="Helical" evidence="1">
    <location>
        <begin position="263"/>
        <end position="286"/>
    </location>
</feature>
<gene>
    <name evidence="5" type="ORF">ADS77_19375</name>
</gene>
<organism evidence="5 6">
    <name type="scientific">Pseudoalteromonas porphyrae</name>
    <dbReference type="NCBI Taxonomy" id="187330"/>
    <lineage>
        <taxon>Bacteria</taxon>
        <taxon>Pseudomonadati</taxon>
        <taxon>Pseudomonadota</taxon>
        <taxon>Gammaproteobacteria</taxon>
        <taxon>Alteromonadales</taxon>
        <taxon>Pseudoalteromonadaceae</taxon>
        <taxon>Pseudoalteromonas</taxon>
    </lineage>
</organism>
<feature type="domain" description="EAL" evidence="2">
    <location>
        <begin position="513"/>
        <end position="768"/>
    </location>
</feature>
<dbReference type="Gene3D" id="6.10.340.10">
    <property type="match status" value="1"/>
</dbReference>
<dbReference type="InterPro" id="IPR050706">
    <property type="entry name" value="Cyclic-di-GMP_PDE-like"/>
</dbReference>
<dbReference type="GO" id="GO:0016020">
    <property type="term" value="C:membrane"/>
    <property type="evidence" value="ECO:0007669"/>
    <property type="project" value="InterPro"/>
</dbReference>
<evidence type="ECO:0000313" key="5">
    <source>
        <dbReference type="EMBL" id="KPH56928.1"/>
    </source>
</evidence>
<dbReference type="InterPro" id="IPR000160">
    <property type="entry name" value="GGDEF_dom"/>
</dbReference>
<dbReference type="SUPFAM" id="SSF158472">
    <property type="entry name" value="HAMP domain-like"/>
    <property type="match status" value="1"/>
</dbReference>
<dbReference type="CDD" id="cd01949">
    <property type="entry name" value="GGDEF"/>
    <property type="match status" value="1"/>
</dbReference>
<keyword evidence="1" id="KW-0812">Transmembrane</keyword>
<dbReference type="NCBIfam" id="TIGR00254">
    <property type="entry name" value="GGDEF"/>
    <property type="match status" value="1"/>
</dbReference>
<evidence type="ECO:0000313" key="6">
    <source>
        <dbReference type="Proteomes" id="UP000037848"/>
    </source>
</evidence>
<proteinExistence type="predicted"/>